<evidence type="ECO:0000313" key="2">
    <source>
        <dbReference type="Proteomes" id="UP000195963"/>
    </source>
</evidence>
<gene>
    <name evidence="1" type="ORF">PMAL9190_03023</name>
</gene>
<proteinExistence type="predicted"/>
<dbReference type="AlphaFoldDB" id="A0A1Y6MM22"/>
<organism evidence="1 2">
    <name type="scientific">Photobacterium malacitanum</name>
    <dbReference type="NCBI Taxonomy" id="2204294"/>
    <lineage>
        <taxon>Bacteria</taxon>
        <taxon>Pseudomonadati</taxon>
        <taxon>Pseudomonadota</taxon>
        <taxon>Gammaproteobacteria</taxon>
        <taxon>Vibrionales</taxon>
        <taxon>Vibrionaceae</taxon>
        <taxon>Photobacterium</taxon>
    </lineage>
</organism>
<name>A0A1Y6MM22_9GAMM</name>
<evidence type="ECO:0000313" key="1">
    <source>
        <dbReference type="EMBL" id="SMY37482.1"/>
    </source>
</evidence>
<dbReference type="EMBL" id="FYAK01000007">
    <property type="protein sequence ID" value="SMY37482.1"/>
    <property type="molecule type" value="Genomic_DNA"/>
</dbReference>
<keyword evidence="2" id="KW-1185">Reference proteome</keyword>
<sequence length="52" mass="5228">MAINNIKGIVVGGAAVGRGFGGGDNAPIVGIGFGVGEAYGVQVHFFVSHYCF</sequence>
<reference evidence="2" key="1">
    <citation type="submission" date="2017-06" db="EMBL/GenBank/DDBJ databases">
        <authorList>
            <person name="Rodrigo-Torres L."/>
            <person name="Arahal R.D."/>
            <person name="Lucena T."/>
        </authorList>
    </citation>
    <scope>NUCLEOTIDE SEQUENCE [LARGE SCALE GENOMIC DNA]</scope>
    <source>
        <strain evidence="2">CECT 9190</strain>
    </source>
</reference>
<dbReference type="Proteomes" id="UP000195963">
    <property type="component" value="Unassembled WGS sequence"/>
</dbReference>
<accession>A0A1Y6MM22</accession>
<protein>
    <submittedName>
        <fullName evidence="1">Uncharacterized protein</fullName>
    </submittedName>
</protein>